<name>A0ABD3MGL3_9STRA</name>
<sequence>MDHADDAERDGNTGHHQIGEDLPLRGNSMVPPPVKEPQAADDHGPMSLDIMDIDAAGADNSDAYAPSNSGLTLSVVVGASEDTSPLPSMLTSPAAAAPDGGLIAIHADAGERTTDERLPSGVADSTPIEPSSKNMQNGDSQTTGDAASDSADAIRYADTSESEANGSPRQLFGEQSPFEHGQEMSIDEDDDDEDDGEEDDDDDILSDKASSFDAQSDSDTPHDESTSSQISDERAPLENAYAPFINPTDTCLADARERLHVALEQTRLLGASFTEQAYERYRCVMKPVPESLEEIIEPILTDPDQAVAALLEQSNVMKVEKGMEKRQAQQAGVGLEDVAYFGEGLHLVVLPEDDVDESDLDIAQYPHRGPTNPETGERVEEISASAAASTEQVFDRIRRIRAMRLGNDITGAGMPQDAAATHMKRNLSQDHQISNEFPSGYAETSYLSSSPAQSMDSSAGDNHKHPRSSLQHLLTLAPDAEGVRPDGSFTAVRSALIARGVGMHEMRHDFRINPLHQRMLQPNYYPPTLSNKFLPPLLGPNQLRRLKAADARREGVEDRSGARESIRSVVEEIFAAAGGSGAESAGKFVNKDGGKIGDSRCGGVGEGTFGLRKLLHDERSASEVSLFRRMHSTKPQSHISVQTSSTSNAATDLGLDNDLGEEKLRPSAETGDVDPILAFSVMNAVGLVRNNSSNVKSRLPAPSLNTETDEAKALGLDSLSGLASVSNFFQTLSSSNDRETCPLPDTNGAMNDEKTDTSNNNGDIHDEVCLIRGGGGQEDLSTNVPQIMWDETDGNEENCASTSTKAFDTNSAARVGASAQHPQLIASPIPSQTTVAAIAIIPDVHQNAVQAAAAQVVTSPSEALYGTALSSINPQNPCDFVLSSPFQVLSNKTQSISSLPAFRAKQPMPTSTSQREQPSTKNMYRLEPNGAEIKRFAAASPPLATLDMTDATMNGPPKRIVSHCEDFITAQSFAIPTPPEGLHQDIADLIALAKFHDAHSLSRTKSDETETLLVKFLLSLSTAIPISKEFIADQLVRQLGSANYLSRLNGFVGCSSLATASRNVIVAIISVWLWVEHRDSCERAIVENGEEDPNYKWLVTLAVDMSLSALANYFDKLPSWNKEYPTNNESLNQKVAAVTSESLSTEVVVDHHADASFSVLDDLIDLLDSLRTDALRAKTQERVLLASLASRNGNMTEAFSNAYVSSVVRAGVALGHENVCELGQDEACCASTLMPFDYFHDNMGVWEEPCRPITGYRTLLGGEELTKQAHARSLIQKSMMRLQHRIGLKGGISDGGPYNAFAPPKSNSSTLPTPTGAPPLVRTPSGSLKRRGTNELLGAAGIGEQDTTFNPDHVVEPMLFNTKDVENFPYGQHQLGSISAGIISSEQKKRKLTHLTDDNRGGESVSLALRYRSTQELEWDDVANMFFHGGNTRGVDINYEFSSNDQLGKRNIFAPFVRAFDRSNFRPDRESALEPEFDEDISDEAVLQRHRDALHEMKLKLDAALESRKQSSQQRGRKR</sequence>
<feature type="compositionally biased region" description="Polar residues" evidence="1">
    <location>
        <begin position="128"/>
        <end position="144"/>
    </location>
</feature>
<dbReference type="Proteomes" id="UP001530293">
    <property type="component" value="Unassembled WGS sequence"/>
</dbReference>
<feature type="compositionally biased region" description="Basic and acidic residues" evidence="1">
    <location>
        <begin position="1"/>
        <end position="23"/>
    </location>
</feature>
<accession>A0ABD3MGL3</accession>
<evidence type="ECO:0000313" key="2">
    <source>
        <dbReference type="EMBL" id="KAL3762023.1"/>
    </source>
</evidence>
<feature type="region of interest" description="Disordered" evidence="1">
    <location>
        <begin position="1297"/>
        <end position="1331"/>
    </location>
</feature>
<feature type="region of interest" description="Disordered" evidence="1">
    <location>
        <begin position="632"/>
        <end position="659"/>
    </location>
</feature>
<evidence type="ECO:0000256" key="1">
    <source>
        <dbReference type="SAM" id="MobiDB-lite"/>
    </source>
</evidence>
<feature type="region of interest" description="Disordered" evidence="1">
    <location>
        <begin position="734"/>
        <end position="764"/>
    </location>
</feature>
<feature type="compositionally biased region" description="Acidic residues" evidence="1">
    <location>
        <begin position="185"/>
        <end position="204"/>
    </location>
</feature>
<feature type="region of interest" description="Disordered" evidence="1">
    <location>
        <begin position="1"/>
        <end position="68"/>
    </location>
</feature>
<feature type="region of interest" description="Disordered" evidence="1">
    <location>
        <begin position="101"/>
        <end position="236"/>
    </location>
</feature>
<gene>
    <name evidence="2" type="ORF">ACHAWU_002119</name>
</gene>
<evidence type="ECO:0000313" key="3">
    <source>
        <dbReference type="Proteomes" id="UP001530293"/>
    </source>
</evidence>
<proteinExistence type="predicted"/>
<feature type="compositionally biased region" description="Basic and acidic residues" evidence="1">
    <location>
        <begin position="219"/>
        <end position="236"/>
    </location>
</feature>
<feature type="compositionally biased region" description="Polar residues" evidence="1">
    <location>
        <begin position="208"/>
        <end position="218"/>
    </location>
</feature>
<reference evidence="2 3" key="1">
    <citation type="submission" date="2024-10" db="EMBL/GenBank/DDBJ databases">
        <title>Updated reference genomes for cyclostephanoid diatoms.</title>
        <authorList>
            <person name="Roberts W.R."/>
            <person name="Alverson A.J."/>
        </authorList>
    </citation>
    <scope>NUCLEOTIDE SEQUENCE [LARGE SCALE GENOMIC DNA]</scope>
    <source>
        <strain evidence="2 3">AJA232-27</strain>
    </source>
</reference>
<dbReference type="EMBL" id="JALLBG020000143">
    <property type="protein sequence ID" value="KAL3762023.1"/>
    <property type="molecule type" value="Genomic_DNA"/>
</dbReference>
<keyword evidence="3" id="KW-1185">Reference proteome</keyword>
<feature type="compositionally biased region" description="Basic and acidic residues" evidence="1">
    <location>
        <begin position="108"/>
        <end position="118"/>
    </location>
</feature>
<feature type="compositionally biased region" description="Low complexity" evidence="1">
    <location>
        <begin position="448"/>
        <end position="458"/>
    </location>
</feature>
<feature type="region of interest" description="Disordered" evidence="1">
    <location>
        <begin position="435"/>
        <end position="469"/>
    </location>
</feature>
<feature type="compositionally biased region" description="Polar residues" evidence="1">
    <location>
        <begin position="633"/>
        <end position="650"/>
    </location>
</feature>
<comment type="caution">
    <text evidence="2">The sequence shown here is derived from an EMBL/GenBank/DDBJ whole genome shotgun (WGS) entry which is preliminary data.</text>
</comment>
<organism evidence="2 3">
    <name type="scientific">Discostella pseudostelligera</name>
    <dbReference type="NCBI Taxonomy" id="259834"/>
    <lineage>
        <taxon>Eukaryota</taxon>
        <taxon>Sar</taxon>
        <taxon>Stramenopiles</taxon>
        <taxon>Ochrophyta</taxon>
        <taxon>Bacillariophyta</taxon>
        <taxon>Coscinodiscophyceae</taxon>
        <taxon>Thalassiosirophycidae</taxon>
        <taxon>Stephanodiscales</taxon>
        <taxon>Stephanodiscaceae</taxon>
        <taxon>Discostella</taxon>
    </lineage>
</organism>
<protein>
    <submittedName>
        <fullName evidence="2">Uncharacterized protein</fullName>
    </submittedName>
</protein>